<keyword evidence="2 6" id="KW-0479">Metal-binding</keyword>
<dbReference type="NCBIfam" id="NF008434">
    <property type="entry name" value="PRK11274.1"/>
    <property type="match status" value="1"/>
</dbReference>
<feature type="domain" description="4Fe-4S ferredoxin-type" evidence="7">
    <location>
        <begin position="66"/>
        <end position="89"/>
    </location>
</feature>
<dbReference type="InterPro" id="IPR017896">
    <property type="entry name" value="4Fe4S_Fe-S-bd"/>
</dbReference>
<keyword evidence="3" id="KW-0677">Repeat</keyword>
<dbReference type="PROSITE" id="PS51379">
    <property type="entry name" value="4FE4S_FER_2"/>
    <property type="match status" value="2"/>
</dbReference>
<keyword evidence="5 6" id="KW-0411">Iron-sulfur</keyword>
<dbReference type="InterPro" id="IPR009051">
    <property type="entry name" value="Helical_ferredxn"/>
</dbReference>
<dbReference type="InterPro" id="IPR012257">
    <property type="entry name" value="Glc_ox_4Fe-4S"/>
</dbReference>
<reference evidence="8 9" key="1">
    <citation type="journal article" date="2015" name="Int. J. Syst. Evol. Microbiol.">
        <title>Burkholderia monticola sp. nov., isolated from mountain soil.</title>
        <authorList>
            <person name="Baek I."/>
            <person name="Seo B."/>
            <person name="Lee I."/>
            <person name="Yi H."/>
            <person name="Chun J."/>
        </authorList>
    </citation>
    <scope>NUCLEOTIDE SEQUENCE [LARGE SCALE GENOMIC DNA]</scope>
    <source>
        <strain evidence="8 9">JC2948</strain>
    </source>
</reference>
<evidence type="ECO:0000259" key="7">
    <source>
        <dbReference type="PROSITE" id="PS51379"/>
    </source>
</evidence>
<dbReference type="GO" id="GO:0046872">
    <property type="term" value="F:metal ion binding"/>
    <property type="evidence" value="ECO:0007669"/>
    <property type="project" value="UniProtKB-UniRule"/>
</dbReference>
<dbReference type="GO" id="GO:0019154">
    <property type="term" value="F:glycolate dehydrogenase activity"/>
    <property type="evidence" value="ECO:0007669"/>
    <property type="project" value="UniProtKB-EC"/>
</dbReference>
<dbReference type="EC" id="1.1.99.14" evidence="6"/>
<evidence type="ECO:0000313" key="9">
    <source>
        <dbReference type="Proteomes" id="UP000075613"/>
    </source>
</evidence>
<dbReference type="PANTHER" id="PTHR32479">
    <property type="entry name" value="GLYCOLATE OXIDASE IRON-SULFUR SUBUNIT"/>
    <property type="match status" value="1"/>
</dbReference>
<dbReference type="InterPro" id="IPR004017">
    <property type="entry name" value="Cys_rich_dom"/>
</dbReference>
<comment type="caution">
    <text evidence="8">The sequence shown here is derived from an EMBL/GenBank/DDBJ whole genome shotgun (WGS) entry which is preliminary data.</text>
</comment>
<dbReference type="Pfam" id="PF02754">
    <property type="entry name" value="CCG"/>
    <property type="match status" value="2"/>
</dbReference>
<dbReference type="PANTHER" id="PTHR32479:SF17">
    <property type="entry name" value="GLYCOLATE OXIDASE IRON-SULFUR SUBUNIT"/>
    <property type="match status" value="1"/>
</dbReference>
<proteinExistence type="predicted"/>
<protein>
    <recommendedName>
        <fullName evidence="6">Glycolate oxidase iron-sulfur subunit</fullName>
        <ecNumber evidence="6">1.1.99.14</ecNumber>
    </recommendedName>
</protein>
<comment type="cofactor">
    <cofactor evidence="6">
        <name>[4Fe-4S] cluster</name>
        <dbReference type="ChEBI" id="CHEBI:49883"/>
    </cofactor>
    <text evidence="6">Binds 2 [4Fe-4S] clusters.</text>
</comment>
<evidence type="ECO:0000256" key="1">
    <source>
        <dbReference type="ARBA" id="ARBA00022485"/>
    </source>
</evidence>
<dbReference type="EMBL" id="LRBG01000002">
    <property type="protein sequence ID" value="KXU90802.1"/>
    <property type="molecule type" value="Genomic_DNA"/>
</dbReference>
<dbReference type="InterPro" id="IPR017900">
    <property type="entry name" value="4Fe4S_Fe_S_CS"/>
</dbReference>
<organism evidence="8 9">
    <name type="scientific">Paraburkholderia monticola</name>
    <dbReference type="NCBI Taxonomy" id="1399968"/>
    <lineage>
        <taxon>Bacteria</taxon>
        <taxon>Pseudomonadati</taxon>
        <taxon>Pseudomonadota</taxon>
        <taxon>Betaproteobacteria</taxon>
        <taxon>Burkholderiales</taxon>
        <taxon>Burkholderiaceae</taxon>
        <taxon>Paraburkholderia</taxon>
    </lineage>
</organism>
<evidence type="ECO:0000256" key="5">
    <source>
        <dbReference type="ARBA" id="ARBA00023014"/>
    </source>
</evidence>
<dbReference type="Proteomes" id="UP000075613">
    <property type="component" value="Unassembled WGS sequence"/>
</dbReference>
<dbReference type="Pfam" id="PF13183">
    <property type="entry name" value="Fer4_8"/>
    <property type="match status" value="1"/>
</dbReference>
<comment type="catalytic activity">
    <reaction evidence="6">
        <text>glycolate + A = glyoxylate + AH2</text>
        <dbReference type="Rhea" id="RHEA:21264"/>
        <dbReference type="ChEBI" id="CHEBI:13193"/>
        <dbReference type="ChEBI" id="CHEBI:17499"/>
        <dbReference type="ChEBI" id="CHEBI:29805"/>
        <dbReference type="ChEBI" id="CHEBI:36655"/>
        <dbReference type="EC" id="1.1.99.14"/>
    </reaction>
</comment>
<dbReference type="RefSeq" id="WP_062124055.1">
    <property type="nucleotide sequence ID" value="NZ_LRBG01000002.1"/>
</dbReference>
<comment type="function">
    <text evidence="6">Component of a complex that catalyzes the oxidation of glycolate to glyoxylate.</text>
</comment>
<comment type="catalytic activity">
    <reaction evidence="6">
        <text>(R)-lactate + A = pyruvate + AH2</text>
        <dbReference type="Rhea" id="RHEA:15089"/>
        <dbReference type="ChEBI" id="CHEBI:13193"/>
        <dbReference type="ChEBI" id="CHEBI:15361"/>
        <dbReference type="ChEBI" id="CHEBI:16004"/>
        <dbReference type="ChEBI" id="CHEBI:17499"/>
    </reaction>
</comment>
<dbReference type="FunFam" id="1.10.1060.10:FF:000012">
    <property type="entry name" value="Glycolate oxidase iron-sulfur subunit"/>
    <property type="match status" value="1"/>
</dbReference>
<dbReference type="PIRSF" id="PIRSF000139">
    <property type="entry name" value="Glc_ox_4Fe-4S"/>
    <property type="match status" value="1"/>
</dbReference>
<dbReference type="OrthoDB" id="9765258at2"/>
<keyword evidence="1 6" id="KW-0004">4Fe-4S</keyword>
<evidence type="ECO:0000313" key="8">
    <source>
        <dbReference type="EMBL" id="KXU90802.1"/>
    </source>
</evidence>
<feature type="domain" description="4Fe-4S ferredoxin-type" evidence="7">
    <location>
        <begin position="16"/>
        <end position="47"/>
    </location>
</feature>
<dbReference type="Gene3D" id="1.10.1060.10">
    <property type="entry name" value="Alpha-helical ferredoxin"/>
    <property type="match status" value="1"/>
</dbReference>
<evidence type="ECO:0000256" key="3">
    <source>
        <dbReference type="ARBA" id="ARBA00022737"/>
    </source>
</evidence>
<evidence type="ECO:0000256" key="2">
    <source>
        <dbReference type="ARBA" id="ARBA00022723"/>
    </source>
</evidence>
<keyword evidence="6" id="KW-0249">Electron transport</keyword>
<sequence length="408" mass="45341">MQTNLADFIRNTPDGNEADAILRKCVHCGFCTATCPTYQLLGDELDGPRGRIYLIKQMVEGAPITRSTQVHLDRCLTCRNCESTCPSGVQYGRLVEIGRKLTEEKVTRPLNQRLMRRLLASVLPNSAIFTPAMRLGQHVRGLLPKKLRDKVPARQRPLEWPSAKHERKVLMLAGCVQPSMMPNVNIATARVFDALGIETLVAPEAGCCGAIRLHLGYHDEALDDLRANIDAWWPYVEQGVEAIVMNASGCGATVKEYAHLLRHDPTYAERARRIVELTRDVAEILPEFEEQLVAITRRRSVHTVAFHPPCTLQHGQQIRGKVEQLLGALGVEVRLPADSHLCCGSAGTYSLLQPRLSYALRDQKLERLQAQEPQVIVSANVGCIAHLQSGTSTPVAHWIELVEHMLSV</sequence>
<dbReference type="SUPFAM" id="SSF54862">
    <property type="entry name" value="4Fe-4S ferredoxins"/>
    <property type="match status" value="1"/>
</dbReference>
<dbReference type="STRING" id="1399968.CI15_02535"/>
<name>A0A149Q0H4_9BURK</name>
<dbReference type="AlphaFoldDB" id="A0A149Q0H4"/>
<keyword evidence="9" id="KW-1185">Reference proteome</keyword>
<keyword evidence="4 6" id="KW-0408">Iron</keyword>
<gene>
    <name evidence="8" type="primary">glcF</name>
    <name evidence="8" type="ORF">CI15_02535</name>
</gene>
<dbReference type="PROSITE" id="PS00198">
    <property type="entry name" value="4FE4S_FER_1"/>
    <property type="match status" value="1"/>
</dbReference>
<keyword evidence="6" id="KW-0813">Transport</keyword>
<dbReference type="GO" id="GO:0051539">
    <property type="term" value="F:4 iron, 4 sulfur cluster binding"/>
    <property type="evidence" value="ECO:0007669"/>
    <property type="project" value="UniProtKB-UniRule"/>
</dbReference>
<evidence type="ECO:0000256" key="6">
    <source>
        <dbReference type="PIRNR" id="PIRNR000139"/>
    </source>
</evidence>
<evidence type="ECO:0000256" key="4">
    <source>
        <dbReference type="ARBA" id="ARBA00023004"/>
    </source>
</evidence>
<accession>A0A149Q0H4</accession>